<dbReference type="EMBL" id="JAAMPT010000209">
    <property type="protein sequence ID" value="NMH26408.1"/>
    <property type="molecule type" value="Genomic_DNA"/>
</dbReference>
<dbReference type="RefSeq" id="WP_169525093.1">
    <property type="nucleotide sequence ID" value="NZ_JAAMPT010000209.1"/>
</dbReference>
<protein>
    <recommendedName>
        <fullName evidence="3">GIY-YIG domain-containing protein</fullName>
    </recommendedName>
</protein>
<dbReference type="Proteomes" id="UP000767947">
    <property type="component" value="Unassembled WGS sequence"/>
</dbReference>
<gene>
    <name evidence="1" type="ORF">G6042_14160</name>
</gene>
<organism evidence="1 2">
    <name type="scientific">Flavobacterium solisilvae</name>
    <dbReference type="NCBI Taxonomy" id="1852019"/>
    <lineage>
        <taxon>Bacteria</taxon>
        <taxon>Pseudomonadati</taxon>
        <taxon>Bacteroidota</taxon>
        <taxon>Flavobacteriia</taxon>
        <taxon>Flavobacteriales</taxon>
        <taxon>Flavobacteriaceae</taxon>
        <taxon>Flavobacterium</taxon>
    </lineage>
</organism>
<reference evidence="1 2" key="1">
    <citation type="submission" date="2020-02" db="EMBL/GenBank/DDBJ databases">
        <title>Flavobacterium sp. genome.</title>
        <authorList>
            <person name="Jung H.S."/>
            <person name="Baek J.H."/>
            <person name="Jeon C.O."/>
        </authorList>
    </citation>
    <scope>NUCLEOTIDE SEQUENCE [LARGE SCALE GENOMIC DNA]</scope>
    <source>
        <strain evidence="1 2">SE-s27</strain>
    </source>
</reference>
<comment type="caution">
    <text evidence="1">The sequence shown here is derived from an EMBL/GenBank/DDBJ whole genome shotgun (WGS) entry which is preliminary data.</text>
</comment>
<proteinExistence type="predicted"/>
<keyword evidence="2" id="KW-1185">Reference proteome</keyword>
<evidence type="ECO:0008006" key="3">
    <source>
        <dbReference type="Google" id="ProtNLM"/>
    </source>
</evidence>
<name>A0ABX1QYY7_9FLAO</name>
<evidence type="ECO:0000313" key="1">
    <source>
        <dbReference type="EMBL" id="NMH26408.1"/>
    </source>
</evidence>
<accession>A0ABX1QYY7</accession>
<sequence>MEINTKVILEKSKRSLLLLTEQLDTVEIEAFQDFELTSSEFRTMVSFEKATSFLCKNDTPIIYVIELTDTEKRKKLLKAFESFSKLNKTKTKNENRLNHSKDNKRDSATLYVGSSTSNFKSRLKDHLGVKKSVRTYAMHLSKWDNNLNYTIRIKTYKLSKTERIVVELIEQQIWDQLQPVFGKRSGLL</sequence>
<evidence type="ECO:0000313" key="2">
    <source>
        <dbReference type="Proteomes" id="UP000767947"/>
    </source>
</evidence>